<proteinExistence type="predicted"/>
<dbReference type="Pfam" id="PF01904">
    <property type="entry name" value="DUF72"/>
    <property type="match status" value="1"/>
</dbReference>
<protein>
    <submittedName>
        <fullName evidence="1">DUF72 domain-containing protein</fullName>
    </submittedName>
</protein>
<sequence length="244" mass="28962">MEIIIGTSGWWYEHWRGRFYPESLDKSRWFNYYAKFFNSVEINSSFYRLPFPNMVKGWAKKAPPTFKFTLKMWRRITHLKKLKDVKQDIETFFTRISPLEKNLGAILYQFPPSLKCNLNLLEDFLGKLPSNLDQAVEFRNESWFTSDAFSILKKYRMAYCIVSMPNLPEIIEITSDIAYIRFHGKEILYGSCYSEEEILKWAEKIKNFSTQGVKKVYIYFNNDYNAYAVANALQLKETLENLLC</sequence>
<dbReference type="InterPro" id="IPR002763">
    <property type="entry name" value="DUF72"/>
</dbReference>
<organism evidence="1">
    <name type="scientific">Aerophobetes bacterium</name>
    <dbReference type="NCBI Taxonomy" id="2030807"/>
    <lineage>
        <taxon>Bacteria</taxon>
        <taxon>Candidatus Aerophobota</taxon>
    </lineage>
</organism>
<evidence type="ECO:0000313" key="1">
    <source>
        <dbReference type="EMBL" id="HHF98648.1"/>
    </source>
</evidence>
<dbReference type="AlphaFoldDB" id="A0A7V5HZ83"/>
<gene>
    <name evidence="1" type="ORF">ENL39_04075</name>
</gene>
<comment type="caution">
    <text evidence="1">The sequence shown here is derived from an EMBL/GenBank/DDBJ whole genome shotgun (WGS) entry which is preliminary data.</text>
</comment>
<reference evidence="1" key="1">
    <citation type="journal article" date="2020" name="mSystems">
        <title>Genome- and Community-Level Interaction Insights into Carbon Utilization and Element Cycling Functions of Hydrothermarchaeota in Hydrothermal Sediment.</title>
        <authorList>
            <person name="Zhou Z."/>
            <person name="Liu Y."/>
            <person name="Xu W."/>
            <person name="Pan J."/>
            <person name="Luo Z.H."/>
            <person name="Li M."/>
        </authorList>
    </citation>
    <scope>NUCLEOTIDE SEQUENCE [LARGE SCALE GENOMIC DNA]</scope>
    <source>
        <strain evidence="1">HyVt-92</strain>
    </source>
</reference>
<dbReference type="EMBL" id="DRTT01000112">
    <property type="protein sequence ID" value="HHF98648.1"/>
    <property type="molecule type" value="Genomic_DNA"/>
</dbReference>
<name>A0A7V5HZ83_UNCAE</name>
<accession>A0A7V5HZ83</accession>
<dbReference type="Gene3D" id="3.20.20.410">
    <property type="entry name" value="Protein of unknown function UPF0759"/>
    <property type="match status" value="1"/>
</dbReference>
<dbReference type="PANTHER" id="PTHR30348:SF4">
    <property type="entry name" value="DUF72 DOMAIN-CONTAINING PROTEIN"/>
    <property type="match status" value="1"/>
</dbReference>
<dbReference type="Proteomes" id="UP000886070">
    <property type="component" value="Unassembled WGS sequence"/>
</dbReference>
<dbReference type="PANTHER" id="PTHR30348">
    <property type="entry name" value="UNCHARACTERIZED PROTEIN YECE"/>
    <property type="match status" value="1"/>
</dbReference>
<dbReference type="InterPro" id="IPR036520">
    <property type="entry name" value="UPF0759_sf"/>
</dbReference>
<dbReference type="SUPFAM" id="SSF117396">
    <property type="entry name" value="TM1631-like"/>
    <property type="match status" value="1"/>
</dbReference>